<dbReference type="AlphaFoldDB" id="D8LTE6"/>
<dbReference type="InParanoid" id="D8LTE6"/>
<organism evidence="2 3">
    <name type="scientific">Ectocarpus siliculosus</name>
    <name type="common">Brown alga</name>
    <name type="synonym">Conferva siliculosa</name>
    <dbReference type="NCBI Taxonomy" id="2880"/>
    <lineage>
        <taxon>Eukaryota</taxon>
        <taxon>Sar</taxon>
        <taxon>Stramenopiles</taxon>
        <taxon>Ochrophyta</taxon>
        <taxon>PX clade</taxon>
        <taxon>Phaeophyceae</taxon>
        <taxon>Ectocarpales</taxon>
        <taxon>Ectocarpaceae</taxon>
        <taxon>Ectocarpus</taxon>
    </lineage>
</organism>
<sequence>MDSISFRTEVHIPTWPQHSQLGYADSFLLLGSCFSDNIGTRLSNAKFQTSINPSHGLLFSPLSAAAALDRMVSGVPYEEDAEGVLVFSEGKGLWSSLEHHSCFSSTSRKDCLRGMNAALAKGREDLLSASCIFITLGTAWVFRHRESGKDVANCHKLPGYQFDRRIVSVDEIAQALHRALSNMLRANPNARVLLTVSPVRHWRDGAVENSRSKAHLLAGAHAAIDSLRAAGVGEGEGDGGPGRVAYFPSYEIVNDDLRDYRFFESDMIHPSGVAVDYIWDKLTGAMFSDDAMRTMQEVQKVVQGTEHRPFNPKSDAHQKFLRKQLLKVDNLERRYPGLKLDDERGFFQAQVLEPVAASAH</sequence>
<protein>
    <recommendedName>
        <fullName evidence="1">GSCFA domain-containing protein</fullName>
    </recommendedName>
</protein>
<dbReference type="SUPFAM" id="SSF52266">
    <property type="entry name" value="SGNH hydrolase"/>
    <property type="match status" value="1"/>
</dbReference>
<accession>D8LTE6</accession>
<evidence type="ECO:0000313" key="3">
    <source>
        <dbReference type="Proteomes" id="UP000002630"/>
    </source>
</evidence>
<keyword evidence="3" id="KW-1185">Reference proteome</keyword>
<dbReference type="Proteomes" id="UP000002630">
    <property type="component" value="Linkage Group LG15"/>
</dbReference>
<name>D8LTE6_ECTSI</name>
<feature type="domain" description="GSCFA" evidence="1">
    <location>
        <begin position="27"/>
        <end position="281"/>
    </location>
</feature>
<dbReference type="InterPro" id="IPR014982">
    <property type="entry name" value="GSCFA"/>
</dbReference>
<evidence type="ECO:0000313" key="2">
    <source>
        <dbReference type="EMBL" id="CBN78056.1"/>
    </source>
</evidence>
<dbReference type="OMA" id="IMMDELR"/>
<gene>
    <name evidence="2" type="ORF">Esi_0082_0087</name>
</gene>
<dbReference type="EMBL" id="FN649740">
    <property type="protein sequence ID" value="CBN78056.1"/>
    <property type="molecule type" value="Genomic_DNA"/>
</dbReference>
<dbReference type="OrthoDB" id="187912at2759"/>
<dbReference type="Pfam" id="PF08885">
    <property type="entry name" value="GSCFA"/>
    <property type="match status" value="1"/>
</dbReference>
<reference evidence="2 3" key="1">
    <citation type="journal article" date="2010" name="Nature">
        <title>The Ectocarpus genome and the independent evolution of multicellularity in brown algae.</title>
        <authorList>
            <person name="Cock J.M."/>
            <person name="Sterck L."/>
            <person name="Rouze P."/>
            <person name="Scornet D."/>
            <person name="Allen A.E."/>
            <person name="Amoutzias G."/>
            <person name="Anthouard V."/>
            <person name="Artiguenave F."/>
            <person name="Aury J.M."/>
            <person name="Badger J.H."/>
            <person name="Beszteri B."/>
            <person name="Billiau K."/>
            <person name="Bonnet E."/>
            <person name="Bothwell J.H."/>
            <person name="Bowler C."/>
            <person name="Boyen C."/>
            <person name="Brownlee C."/>
            <person name="Carrano C.J."/>
            <person name="Charrier B."/>
            <person name="Cho G.Y."/>
            <person name="Coelho S.M."/>
            <person name="Collen J."/>
            <person name="Corre E."/>
            <person name="Da Silva C."/>
            <person name="Delage L."/>
            <person name="Delaroque N."/>
            <person name="Dittami S.M."/>
            <person name="Doulbeau S."/>
            <person name="Elias M."/>
            <person name="Farnham G."/>
            <person name="Gachon C.M."/>
            <person name="Gschloessl B."/>
            <person name="Heesch S."/>
            <person name="Jabbari K."/>
            <person name="Jubin C."/>
            <person name="Kawai H."/>
            <person name="Kimura K."/>
            <person name="Kloareg B."/>
            <person name="Kupper F.C."/>
            <person name="Lang D."/>
            <person name="Le Bail A."/>
            <person name="Leblanc C."/>
            <person name="Lerouge P."/>
            <person name="Lohr M."/>
            <person name="Lopez P.J."/>
            <person name="Martens C."/>
            <person name="Maumus F."/>
            <person name="Michel G."/>
            <person name="Miranda-Saavedra D."/>
            <person name="Morales J."/>
            <person name="Moreau H."/>
            <person name="Motomura T."/>
            <person name="Nagasato C."/>
            <person name="Napoli C.A."/>
            <person name="Nelson D.R."/>
            <person name="Nyvall-Collen P."/>
            <person name="Peters A.F."/>
            <person name="Pommier C."/>
            <person name="Potin P."/>
            <person name="Poulain J."/>
            <person name="Quesneville H."/>
            <person name="Read B."/>
            <person name="Rensing S.A."/>
            <person name="Ritter A."/>
            <person name="Rousvoal S."/>
            <person name="Samanta M."/>
            <person name="Samson G."/>
            <person name="Schroeder D.C."/>
            <person name="Segurens B."/>
            <person name="Strittmatter M."/>
            <person name="Tonon T."/>
            <person name="Tregear J.W."/>
            <person name="Valentin K."/>
            <person name="von Dassow P."/>
            <person name="Yamagishi T."/>
            <person name="Van de Peer Y."/>
            <person name="Wincker P."/>
        </authorList>
    </citation>
    <scope>NUCLEOTIDE SEQUENCE [LARGE SCALE GENOMIC DNA]</scope>
    <source>
        <strain evidence="3">Ec32 / CCAP1310/4</strain>
    </source>
</reference>
<dbReference type="eggNOG" id="ENOG502SMRS">
    <property type="taxonomic scope" value="Eukaryota"/>
</dbReference>
<dbReference type="EMBL" id="FN649056">
    <property type="protein sequence ID" value="CBN78056.1"/>
    <property type="molecule type" value="Genomic_DNA"/>
</dbReference>
<evidence type="ECO:0000259" key="1">
    <source>
        <dbReference type="Pfam" id="PF08885"/>
    </source>
</evidence>
<proteinExistence type="predicted"/>